<feature type="repeat" description="PPR" evidence="3">
    <location>
        <begin position="274"/>
        <end position="308"/>
    </location>
</feature>
<dbReference type="OrthoDB" id="185373at2759"/>
<evidence type="ECO:0000256" key="3">
    <source>
        <dbReference type="PROSITE-ProRule" id="PRU00708"/>
    </source>
</evidence>
<dbReference type="Pfam" id="PF01535">
    <property type="entry name" value="PPR"/>
    <property type="match status" value="1"/>
</dbReference>
<dbReference type="Pfam" id="PF12854">
    <property type="entry name" value="PPR_1"/>
    <property type="match status" value="1"/>
</dbReference>
<dbReference type="InterPro" id="IPR011990">
    <property type="entry name" value="TPR-like_helical_dom_sf"/>
</dbReference>
<dbReference type="AlphaFoldDB" id="A0A5N6N472"/>
<organism evidence="4 5">
    <name type="scientific">Mikania micrantha</name>
    <name type="common">bitter vine</name>
    <dbReference type="NCBI Taxonomy" id="192012"/>
    <lineage>
        <taxon>Eukaryota</taxon>
        <taxon>Viridiplantae</taxon>
        <taxon>Streptophyta</taxon>
        <taxon>Embryophyta</taxon>
        <taxon>Tracheophyta</taxon>
        <taxon>Spermatophyta</taxon>
        <taxon>Magnoliopsida</taxon>
        <taxon>eudicotyledons</taxon>
        <taxon>Gunneridae</taxon>
        <taxon>Pentapetalae</taxon>
        <taxon>asterids</taxon>
        <taxon>campanulids</taxon>
        <taxon>Asterales</taxon>
        <taxon>Asteraceae</taxon>
        <taxon>Asteroideae</taxon>
        <taxon>Heliantheae alliance</taxon>
        <taxon>Eupatorieae</taxon>
        <taxon>Mikania</taxon>
    </lineage>
</organism>
<feature type="repeat" description="PPR" evidence="3">
    <location>
        <begin position="454"/>
        <end position="488"/>
    </location>
</feature>
<name>A0A5N6N472_9ASTR</name>
<dbReference type="InterPro" id="IPR002885">
    <property type="entry name" value="PPR_rpt"/>
</dbReference>
<keyword evidence="2" id="KW-0677">Repeat</keyword>
<dbReference type="Proteomes" id="UP000326396">
    <property type="component" value="Linkage Group LG3"/>
</dbReference>
<dbReference type="Pfam" id="PF13812">
    <property type="entry name" value="PPR_3"/>
    <property type="match status" value="1"/>
</dbReference>
<feature type="repeat" description="PPR" evidence="3">
    <location>
        <begin position="526"/>
        <end position="560"/>
    </location>
</feature>
<accession>A0A5N6N472</accession>
<gene>
    <name evidence="4" type="ORF">E3N88_25233</name>
</gene>
<evidence type="ECO:0000256" key="1">
    <source>
        <dbReference type="ARBA" id="ARBA00007626"/>
    </source>
</evidence>
<dbReference type="Gene3D" id="1.25.40.10">
    <property type="entry name" value="Tetratricopeptide repeat domain"/>
    <property type="match status" value="5"/>
</dbReference>
<dbReference type="PROSITE" id="PS51375">
    <property type="entry name" value="PPR"/>
    <property type="match status" value="6"/>
</dbReference>
<evidence type="ECO:0000313" key="5">
    <source>
        <dbReference type="Proteomes" id="UP000326396"/>
    </source>
</evidence>
<keyword evidence="5" id="KW-1185">Reference proteome</keyword>
<reference evidence="4 5" key="1">
    <citation type="submission" date="2019-05" db="EMBL/GenBank/DDBJ databases">
        <title>Mikania micrantha, genome provides insights into the molecular mechanism of rapid growth.</title>
        <authorList>
            <person name="Liu B."/>
        </authorList>
    </citation>
    <scope>NUCLEOTIDE SEQUENCE [LARGE SCALE GENOMIC DNA]</scope>
    <source>
        <strain evidence="4">NLD-2019</strain>
        <tissue evidence="4">Leaf</tissue>
    </source>
</reference>
<feature type="repeat" description="PPR" evidence="3">
    <location>
        <begin position="489"/>
        <end position="523"/>
    </location>
</feature>
<dbReference type="InterPro" id="IPR050872">
    <property type="entry name" value="PPR_P_subfamily"/>
</dbReference>
<dbReference type="EMBL" id="SZYD01000013">
    <property type="protein sequence ID" value="KAD4385065.1"/>
    <property type="molecule type" value="Genomic_DNA"/>
</dbReference>
<protein>
    <recommendedName>
        <fullName evidence="6">Pentatricopeptide repeat-containing protein</fullName>
    </recommendedName>
</protein>
<evidence type="ECO:0008006" key="6">
    <source>
        <dbReference type="Google" id="ProtNLM"/>
    </source>
</evidence>
<evidence type="ECO:0000313" key="4">
    <source>
        <dbReference type="EMBL" id="KAD4385065.1"/>
    </source>
</evidence>
<proteinExistence type="inferred from homology"/>
<comment type="caution">
    <text evidence="4">The sequence shown here is derived from an EMBL/GenBank/DDBJ whole genome shotgun (WGS) entry which is preliminary data.</text>
</comment>
<sequence>MLLGYVAPSLLLMIVYINANQILFLVDLLDLLQVHFRIDEPATCVEVELFVATLKGQNSDPKVLHPRLTPLSDLSTCNWFGGLTFVKGLGWIQLRDFLQTRCLSVVSPKHEGPILQDIFKSGQKFGSFRVGDSTFYSLIENFAKAGDLLSLEGVINQMKHERRSFIEGNFILAFKAYGKAKKAEKALDLFDKMEVEYQCTPSVRAFNSVMNVVIQQGLFDMALDFYSCIIIQERRVSPNVLTYNLIIKLLCKLELVDKAIETFREMPFKKCTPDVFTYCTLMDGLCKQDRIDEAVCLLDEMHVEGCFPTSVTFNVLINGLCQKGDLARAAKLVKNMFLKGCIPNEVTYNILIHGLCLKGKLDKAVGLLVNKTCIPNDVTYSTIINGLVKQGRAVDDGLCREMKPDKAMDVISEMEVMGCKPNNFIYSSLMKGYFKTGNADKALDIWKEVDFVQNEVCYSVVIHGLCSNGKLQEAMRVWENMLSKGYKPDVVAYTSITQGLCSNGFVEEGLKIFNQMSCEGSGCKPDVVTYNILLNGLCKNACVSRAIGLLNHMIDDGCDPDLFTCNIFLNTLKQLQVDWGEFLEQLVLRLHKRKRVVGACNIIEVMLQKYVVPRASTWEIVIQQVCRPSKITKKMKMPIKLKRKSSIWSNSFKARRGHLIFWDFADEAHTIYCYTLHDRPVVVEDDCCYEGLRSRESGAV</sequence>
<dbReference type="PANTHER" id="PTHR46128:SF332">
    <property type="entry name" value="PENTACOTRIPEPTIDE-REPEAT REGION OF PRORP DOMAIN-CONTAINING PROTEIN"/>
    <property type="match status" value="1"/>
</dbReference>
<dbReference type="Pfam" id="PF13041">
    <property type="entry name" value="PPR_2"/>
    <property type="match status" value="4"/>
</dbReference>
<feature type="repeat" description="PPR" evidence="3">
    <location>
        <begin position="309"/>
        <end position="343"/>
    </location>
</feature>
<comment type="similarity">
    <text evidence="1">Belongs to the PPR family. P subfamily.</text>
</comment>
<evidence type="ECO:0000256" key="2">
    <source>
        <dbReference type="ARBA" id="ARBA00022737"/>
    </source>
</evidence>
<dbReference type="NCBIfam" id="TIGR00756">
    <property type="entry name" value="PPR"/>
    <property type="match status" value="10"/>
</dbReference>
<dbReference type="PANTHER" id="PTHR46128">
    <property type="entry name" value="MITOCHONDRIAL GROUP I INTRON SPLICING FACTOR CCM1"/>
    <property type="match status" value="1"/>
</dbReference>
<feature type="repeat" description="PPR" evidence="3">
    <location>
        <begin position="239"/>
        <end position="273"/>
    </location>
</feature>